<dbReference type="InterPro" id="IPR050502">
    <property type="entry name" value="Euk_RNA-bind_prot"/>
</dbReference>
<organism evidence="5 6">
    <name type="scientific">Aspergillus fumigatus (strain CBS 144.89 / FGSC A1163 / CEA10)</name>
    <name type="common">Neosartorya fumigata</name>
    <dbReference type="NCBI Taxonomy" id="451804"/>
    <lineage>
        <taxon>Eukaryota</taxon>
        <taxon>Fungi</taxon>
        <taxon>Dikarya</taxon>
        <taxon>Ascomycota</taxon>
        <taxon>Pezizomycotina</taxon>
        <taxon>Eurotiomycetes</taxon>
        <taxon>Eurotiomycetidae</taxon>
        <taxon>Eurotiales</taxon>
        <taxon>Aspergillaceae</taxon>
        <taxon>Aspergillus</taxon>
        <taxon>Aspergillus subgen. Fumigati</taxon>
    </lineage>
</organism>
<feature type="region of interest" description="Disordered" evidence="3">
    <location>
        <begin position="353"/>
        <end position="403"/>
    </location>
</feature>
<feature type="compositionally biased region" description="Polar residues" evidence="3">
    <location>
        <begin position="255"/>
        <end position="266"/>
    </location>
</feature>
<dbReference type="OrthoDB" id="1049195at2759"/>
<name>B0XMN1_ASPFC</name>
<gene>
    <name evidence="5" type="ORF">AFUB_003330</name>
</gene>
<dbReference type="SMART" id="SM00360">
    <property type="entry name" value="RRM"/>
    <property type="match status" value="2"/>
</dbReference>
<keyword evidence="1 2" id="KW-0694">RNA-binding</keyword>
<dbReference type="EMBL" id="DS499594">
    <property type="protein sequence ID" value="EDP55636.1"/>
    <property type="molecule type" value="Genomic_DNA"/>
</dbReference>
<dbReference type="HOGENOM" id="CLU_047018_0_0_1"/>
<reference evidence="5 6" key="1">
    <citation type="journal article" date="2008" name="PLoS Genet.">
        <title>Genomic islands in the pathogenic filamentous fungus Aspergillus fumigatus.</title>
        <authorList>
            <person name="Fedorova N.D."/>
            <person name="Khaldi N."/>
            <person name="Joardar V.S."/>
            <person name="Maiti R."/>
            <person name="Amedeo P."/>
            <person name="Anderson M.J."/>
            <person name="Crabtree J."/>
            <person name="Silva J.C."/>
            <person name="Badger J.H."/>
            <person name="Albarraq A."/>
            <person name="Angiuoli S."/>
            <person name="Bussey H."/>
            <person name="Bowyer P."/>
            <person name="Cotty P.J."/>
            <person name="Dyer P.S."/>
            <person name="Egan A."/>
            <person name="Galens K."/>
            <person name="Fraser-Liggett C.M."/>
            <person name="Haas B.J."/>
            <person name="Inman J.M."/>
            <person name="Kent R."/>
            <person name="Lemieux S."/>
            <person name="Malavazi I."/>
            <person name="Orvis J."/>
            <person name="Roemer T."/>
            <person name="Ronning C.M."/>
            <person name="Sundaram J.P."/>
            <person name="Sutton G."/>
            <person name="Turner G."/>
            <person name="Venter J.C."/>
            <person name="White O.R."/>
            <person name="Whitty B.R."/>
            <person name="Youngman P."/>
            <person name="Wolfe K.H."/>
            <person name="Goldman G.H."/>
            <person name="Wortman J.R."/>
            <person name="Jiang B."/>
            <person name="Denning D.W."/>
            <person name="Nierman W.C."/>
        </authorList>
    </citation>
    <scope>NUCLEOTIDE SEQUENCE [LARGE SCALE GENOMIC DNA]</scope>
    <source>
        <strain evidence="6">CBS 144.89 / FGSC A1163 / CEA10</strain>
    </source>
</reference>
<evidence type="ECO:0000313" key="5">
    <source>
        <dbReference type="EMBL" id="EDP55636.1"/>
    </source>
</evidence>
<feature type="compositionally biased region" description="Basic and acidic residues" evidence="3">
    <location>
        <begin position="391"/>
        <end position="403"/>
    </location>
</feature>
<dbReference type="PANTHER" id="PTHR48025">
    <property type="entry name" value="OS02G0815200 PROTEIN"/>
    <property type="match status" value="1"/>
</dbReference>
<sequence length="425" mass="46688">MPSRDRGRARARASDEEFVLFLQGIPAHCRWQELKDMVRQTALHIRQAVVYDDQHGFPTGLGQIIVKNEDEAWRTYHRLSTNGWDGQSLVVTLARTSSPTRPVAGPTKSPSCVIPPAYVAGYSTPPRVAQNLAIPPSPISPDTPLVSMTPAAAPAPAYQGQGPEYAPVINPMAMPPPPPPYLQPFIPIFTDQLPSIPHSPSLAHSFCDTLAFAMLPTYPIPPLHLPHPDHSFTNTNGNNSNTNPRPRTTFHPRKPSSSDQTQQNPRFSPRRTIFIQNLSPTTTPHDLTLFLQDAGTIEQCEMPLNPDTGRCKGFARVTFRSADEAKRAIALYNTAFFLGAKIRVKIDRSGYFPSGQGQGYPARDGYYLPNRPNQPERKSVENDITPAPGTVDRKSSGPQRVTERDRCQPLVVNGSGLGNKTAVAI</sequence>
<dbReference type="AlphaFoldDB" id="B0XMN1"/>
<dbReference type="Gene3D" id="3.30.70.330">
    <property type="match status" value="2"/>
</dbReference>
<dbReference type="GO" id="GO:0005634">
    <property type="term" value="C:nucleus"/>
    <property type="evidence" value="ECO:0007669"/>
    <property type="project" value="TreeGrafter"/>
</dbReference>
<dbReference type="InterPro" id="IPR035979">
    <property type="entry name" value="RBD_domain_sf"/>
</dbReference>
<dbReference type="GO" id="GO:0003729">
    <property type="term" value="F:mRNA binding"/>
    <property type="evidence" value="ECO:0007669"/>
    <property type="project" value="TreeGrafter"/>
</dbReference>
<dbReference type="PROSITE" id="PS50102">
    <property type="entry name" value="RRM"/>
    <property type="match status" value="1"/>
</dbReference>
<dbReference type="Proteomes" id="UP000001699">
    <property type="component" value="Unassembled WGS sequence"/>
</dbReference>
<dbReference type="CDD" id="cd00590">
    <property type="entry name" value="RRM_SF"/>
    <property type="match status" value="1"/>
</dbReference>
<accession>B0XMN1</accession>
<evidence type="ECO:0000256" key="2">
    <source>
        <dbReference type="PROSITE-ProRule" id="PRU00176"/>
    </source>
</evidence>
<feature type="domain" description="RRM" evidence="4">
    <location>
        <begin position="271"/>
        <end position="349"/>
    </location>
</feature>
<feature type="compositionally biased region" description="Low complexity" evidence="3">
    <location>
        <begin position="231"/>
        <end position="247"/>
    </location>
</feature>
<dbReference type="FunFam" id="3.30.70.330:FF:000391">
    <property type="entry name" value="Putative RNA binding protein"/>
    <property type="match status" value="1"/>
</dbReference>
<dbReference type="PANTHER" id="PTHR48025:SF1">
    <property type="entry name" value="RRM DOMAIN-CONTAINING PROTEIN"/>
    <property type="match status" value="1"/>
</dbReference>
<evidence type="ECO:0000256" key="3">
    <source>
        <dbReference type="SAM" id="MobiDB-lite"/>
    </source>
</evidence>
<dbReference type="SUPFAM" id="SSF54928">
    <property type="entry name" value="RNA-binding domain, RBD"/>
    <property type="match status" value="2"/>
</dbReference>
<protein>
    <submittedName>
        <fullName evidence="5">RNA binding protein</fullName>
    </submittedName>
</protein>
<dbReference type="VEuPathDB" id="FungiDB:AFUB_003330"/>
<keyword evidence="6" id="KW-1185">Reference proteome</keyword>
<evidence type="ECO:0000313" key="6">
    <source>
        <dbReference type="Proteomes" id="UP000001699"/>
    </source>
</evidence>
<evidence type="ECO:0000256" key="1">
    <source>
        <dbReference type="ARBA" id="ARBA00022884"/>
    </source>
</evidence>
<dbReference type="InterPro" id="IPR000504">
    <property type="entry name" value="RRM_dom"/>
</dbReference>
<evidence type="ECO:0000259" key="4">
    <source>
        <dbReference type="PROSITE" id="PS50102"/>
    </source>
</evidence>
<dbReference type="InterPro" id="IPR012677">
    <property type="entry name" value="Nucleotide-bd_a/b_plait_sf"/>
</dbReference>
<proteinExistence type="predicted"/>
<dbReference type="Pfam" id="PF00076">
    <property type="entry name" value="RRM_1"/>
    <property type="match status" value="1"/>
</dbReference>
<feature type="region of interest" description="Disordered" evidence="3">
    <location>
        <begin position="226"/>
        <end position="270"/>
    </location>
</feature>